<reference evidence="1" key="1">
    <citation type="journal article" date="2014" name="Int. J. Syst. Evol. Microbiol.">
        <title>Complete genome sequence of Corynebacterium casei LMG S-19264T (=DSM 44701T), isolated from a smear-ripened cheese.</title>
        <authorList>
            <consortium name="US DOE Joint Genome Institute (JGI-PGF)"/>
            <person name="Walter F."/>
            <person name="Albersmeier A."/>
            <person name="Kalinowski J."/>
            <person name="Ruckert C."/>
        </authorList>
    </citation>
    <scope>NUCLEOTIDE SEQUENCE</scope>
    <source>
        <strain evidence="1">JCM 4386</strain>
    </source>
</reference>
<dbReference type="PIRSF" id="PIRSF010256">
    <property type="entry name" value="CoxE_vWa"/>
    <property type="match status" value="1"/>
</dbReference>
<dbReference type="AlphaFoldDB" id="A0A918G9I3"/>
<organism evidence="1 2">
    <name type="scientific">Streptomyces humidus</name>
    <dbReference type="NCBI Taxonomy" id="52259"/>
    <lineage>
        <taxon>Bacteria</taxon>
        <taxon>Bacillati</taxon>
        <taxon>Actinomycetota</taxon>
        <taxon>Actinomycetes</taxon>
        <taxon>Kitasatosporales</taxon>
        <taxon>Streptomycetaceae</taxon>
        <taxon>Streptomyces</taxon>
    </lineage>
</organism>
<sequence>MSLITTLDALVDELRALGVPVSASEKADAAAALGHADLADREEVRSGLAVTLVKSAGHLSAFDRVFDVCFGQRVPDRATGGVGLGEPDDATIRRLLAESIEAGENGSLMQRHLAGLLVDRHAGIQPGRAVAGTSYLFRAMRALDVDRVTAALVRRAEARTPAALAGPLPRRLFLEDVERRLAAFRLEVEAEIRRRLVADRGVDAVAKTLRRPLPEDVGFLTAATAELHELWDTIQPLSRKLAARMVHRRRHGHRGRIDVRRTMRASLSTGGIPVDLRHHTPRPAKPELVVLADISGSVSAFAAFTLQLTYALRSRFARVRCFVFVDGLDEVTDLIERSANVLEVASEINRLGLGVWLDGRSDYGNAIETFCRDHAGELRARTTVLVLGDARSNYHAPRADALGRIAGRCGHLFWLNPEPRAAWDSGDSVIGRYAGYCDEVVECRNLRQLRAFVERLA</sequence>
<keyword evidence="2" id="KW-1185">Reference proteome</keyword>
<dbReference type="PANTHER" id="PTHR39338">
    <property type="entry name" value="BLL5662 PROTEIN-RELATED"/>
    <property type="match status" value="1"/>
</dbReference>
<dbReference type="InterPro" id="IPR008912">
    <property type="entry name" value="Uncharacterised_CoxE"/>
</dbReference>
<comment type="caution">
    <text evidence="1">The sequence shown here is derived from an EMBL/GenBank/DDBJ whole genome shotgun (WGS) entry which is preliminary data.</text>
</comment>
<dbReference type="Pfam" id="PF05762">
    <property type="entry name" value="VWA_CoxE"/>
    <property type="match status" value="1"/>
</dbReference>
<proteinExistence type="predicted"/>
<protein>
    <submittedName>
        <fullName evidence="1">VWA domain-containing protein</fullName>
    </submittedName>
</protein>
<name>A0A918G9I3_9ACTN</name>
<dbReference type="Proteomes" id="UP000606194">
    <property type="component" value="Unassembled WGS sequence"/>
</dbReference>
<dbReference type="EMBL" id="BMTL01000045">
    <property type="protein sequence ID" value="GGS24738.1"/>
    <property type="molecule type" value="Genomic_DNA"/>
</dbReference>
<dbReference type="InterPro" id="IPR011195">
    <property type="entry name" value="UCP010256"/>
</dbReference>
<gene>
    <name evidence="1" type="ORF">GCM10010269_74290</name>
</gene>
<evidence type="ECO:0000313" key="1">
    <source>
        <dbReference type="EMBL" id="GGS24738.1"/>
    </source>
</evidence>
<dbReference type="PANTHER" id="PTHR39338:SF5">
    <property type="entry name" value="BLR6139 PROTEIN"/>
    <property type="match status" value="1"/>
</dbReference>
<dbReference type="RefSeq" id="WP_190153731.1">
    <property type="nucleotide sequence ID" value="NZ_BMTL01000045.1"/>
</dbReference>
<reference evidence="1" key="2">
    <citation type="submission" date="2020-09" db="EMBL/GenBank/DDBJ databases">
        <authorList>
            <person name="Sun Q."/>
            <person name="Ohkuma M."/>
        </authorList>
    </citation>
    <scope>NUCLEOTIDE SEQUENCE</scope>
    <source>
        <strain evidence="1">JCM 4386</strain>
    </source>
</reference>
<accession>A0A918G9I3</accession>
<evidence type="ECO:0000313" key="2">
    <source>
        <dbReference type="Proteomes" id="UP000606194"/>
    </source>
</evidence>